<feature type="compositionally biased region" description="Basic and acidic residues" evidence="1">
    <location>
        <begin position="54"/>
        <end position="78"/>
    </location>
</feature>
<dbReference type="GeneID" id="107468759"/>
<name>A0A9C6TMM6_ARADU</name>
<keyword evidence="2" id="KW-1185">Reference proteome</keyword>
<gene>
    <name evidence="3" type="primary">LOC107468759</name>
</gene>
<dbReference type="KEGG" id="adu:107468759"/>
<evidence type="ECO:0000313" key="3">
    <source>
        <dbReference type="RefSeq" id="XP_052111478.1"/>
    </source>
</evidence>
<reference evidence="2" key="1">
    <citation type="journal article" date="2016" name="Nat. Genet.">
        <title>The genome sequences of Arachis duranensis and Arachis ipaensis, the diploid ancestors of cultivated peanut.</title>
        <authorList>
            <person name="Bertioli D.J."/>
            <person name="Cannon S.B."/>
            <person name="Froenicke L."/>
            <person name="Huang G."/>
            <person name="Farmer A.D."/>
            <person name="Cannon E.K."/>
            <person name="Liu X."/>
            <person name="Gao D."/>
            <person name="Clevenger J."/>
            <person name="Dash S."/>
            <person name="Ren L."/>
            <person name="Moretzsohn M.C."/>
            <person name="Shirasawa K."/>
            <person name="Huang W."/>
            <person name="Vidigal B."/>
            <person name="Abernathy B."/>
            <person name="Chu Y."/>
            <person name="Niederhuth C.E."/>
            <person name="Umale P."/>
            <person name="Araujo A.C."/>
            <person name="Kozik A."/>
            <person name="Kim K.D."/>
            <person name="Burow M.D."/>
            <person name="Varshney R.K."/>
            <person name="Wang X."/>
            <person name="Zhang X."/>
            <person name="Barkley N."/>
            <person name="Guimaraes P.M."/>
            <person name="Isobe S."/>
            <person name="Guo B."/>
            <person name="Liao B."/>
            <person name="Stalker H.T."/>
            <person name="Schmitz R.J."/>
            <person name="Scheffler B.E."/>
            <person name="Leal-Bertioli S.C."/>
            <person name="Xun X."/>
            <person name="Jackson S.A."/>
            <person name="Michelmore R."/>
            <person name="Ozias-Akins P."/>
        </authorList>
    </citation>
    <scope>NUCLEOTIDE SEQUENCE [LARGE SCALE GENOMIC DNA]</scope>
    <source>
        <strain evidence="2">cv. V14167</strain>
    </source>
</reference>
<feature type="region of interest" description="Disordered" evidence="1">
    <location>
        <begin position="1"/>
        <end position="78"/>
    </location>
</feature>
<reference evidence="3" key="2">
    <citation type="submission" date="2025-08" db="UniProtKB">
        <authorList>
            <consortium name="RefSeq"/>
        </authorList>
    </citation>
    <scope>IDENTIFICATION</scope>
    <source>
        <tissue evidence="3">Whole plant</tissue>
    </source>
</reference>
<evidence type="ECO:0000313" key="2">
    <source>
        <dbReference type="Proteomes" id="UP000515211"/>
    </source>
</evidence>
<proteinExistence type="predicted"/>
<feature type="compositionally biased region" description="Basic residues" evidence="1">
    <location>
        <begin position="43"/>
        <end position="53"/>
    </location>
</feature>
<protein>
    <submittedName>
        <fullName evidence="3">Uncharacterized protein LOC107468759</fullName>
    </submittedName>
</protein>
<dbReference type="AlphaFoldDB" id="A0A9C6TMM6"/>
<organism evidence="2 3">
    <name type="scientific">Arachis duranensis</name>
    <name type="common">Wild peanut</name>
    <dbReference type="NCBI Taxonomy" id="130453"/>
    <lineage>
        <taxon>Eukaryota</taxon>
        <taxon>Viridiplantae</taxon>
        <taxon>Streptophyta</taxon>
        <taxon>Embryophyta</taxon>
        <taxon>Tracheophyta</taxon>
        <taxon>Spermatophyta</taxon>
        <taxon>Magnoliopsida</taxon>
        <taxon>eudicotyledons</taxon>
        <taxon>Gunneridae</taxon>
        <taxon>Pentapetalae</taxon>
        <taxon>rosids</taxon>
        <taxon>fabids</taxon>
        <taxon>Fabales</taxon>
        <taxon>Fabaceae</taxon>
        <taxon>Papilionoideae</taxon>
        <taxon>50 kb inversion clade</taxon>
        <taxon>dalbergioids sensu lato</taxon>
        <taxon>Dalbergieae</taxon>
        <taxon>Pterocarpus clade</taxon>
        <taxon>Arachis</taxon>
    </lineage>
</organism>
<dbReference type="RefSeq" id="XP_052111478.1">
    <property type="nucleotide sequence ID" value="XM_052255518.1"/>
</dbReference>
<accession>A0A9C6TMM6</accession>
<dbReference type="Proteomes" id="UP000515211">
    <property type="component" value="Chromosome 10"/>
</dbReference>
<evidence type="ECO:0000256" key="1">
    <source>
        <dbReference type="SAM" id="MobiDB-lite"/>
    </source>
</evidence>
<sequence>MWHADVDGCTTCHNVIRPRPPPLNQQAKHKPTHTQQRKETERKGRRGIRRERRKKGETEAGEGEKRGSCDPQRKEEGDRRCSYATATASCCQRRHRPARATTAPFVTIAGKPRTEEESRARSRRRRHRWSPRRCRCRRRRGLPVVVPHHCRAAVDADLTRGEEGNATRTGWKGRKPPASLPSSHLCRCCRQKPPLKLLFSWSLFIASCRRWSHHWSYFHSVQLFFLITIGSSSVCCMLLLSCCDCCESDQRPRFRLLLVLS</sequence>